<comment type="caution">
    <text evidence="3">The sequence shown here is derived from an EMBL/GenBank/DDBJ whole genome shotgun (WGS) entry which is preliminary data.</text>
</comment>
<dbReference type="PROSITE" id="PS51257">
    <property type="entry name" value="PROKAR_LIPOPROTEIN"/>
    <property type="match status" value="1"/>
</dbReference>
<dbReference type="Proteomes" id="UP000315369">
    <property type="component" value="Unassembled WGS sequence"/>
</dbReference>
<evidence type="ECO:0000313" key="3">
    <source>
        <dbReference type="EMBL" id="TQF16398.1"/>
    </source>
</evidence>
<gene>
    <name evidence="3" type="ORF">FJV41_08550</name>
</gene>
<feature type="region of interest" description="Disordered" evidence="1">
    <location>
        <begin position="32"/>
        <end position="56"/>
    </location>
</feature>
<evidence type="ECO:0000256" key="2">
    <source>
        <dbReference type="SAM" id="SignalP"/>
    </source>
</evidence>
<accession>A0A540X576</accession>
<evidence type="ECO:0008006" key="5">
    <source>
        <dbReference type="Google" id="ProtNLM"/>
    </source>
</evidence>
<dbReference type="RefSeq" id="WP_141641930.1">
    <property type="nucleotide sequence ID" value="NZ_VIFM01000024.1"/>
</dbReference>
<sequence length="240" mass="25193">MSRPTFFSVSRFGRAAAVLCLSGLLSACGDDLVPTPGDDDDNTPEQPGVEVPANGTHVRHVGNTDGSITTVVDATSKTDWVGLDLDTGLQVSASTDATWDLSFQRFGIRSRGGVNGTGGVEVAVLPSQDFAQLTQAPAGGYSVDADDGDDEGVDPDTVFQANGAWYAYDVSTHKLSPRAQVYVVRSDAKAYFKVEMLSYYDDAGTPAMLKLRWTKVTAPVSAGALEDGVSPSGLPVEASH</sequence>
<dbReference type="EMBL" id="VIFM01000024">
    <property type="protein sequence ID" value="TQF16398.1"/>
    <property type="molecule type" value="Genomic_DNA"/>
</dbReference>
<reference evidence="3 4" key="1">
    <citation type="submission" date="2019-06" db="EMBL/GenBank/DDBJ databases">
        <authorList>
            <person name="Livingstone P."/>
            <person name="Whitworth D."/>
        </authorList>
    </citation>
    <scope>NUCLEOTIDE SEQUENCE [LARGE SCALE GENOMIC DNA]</scope>
    <source>
        <strain evidence="3 4">AM401</strain>
    </source>
</reference>
<protein>
    <recommendedName>
        <fullName evidence="5">Lipoprotein</fullName>
    </recommendedName>
</protein>
<dbReference type="CDD" id="cd12105">
    <property type="entry name" value="HmuY"/>
    <property type="match status" value="1"/>
</dbReference>
<dbReference type="AlphaFoldDB" id="A0A540X576"/>
<proteinExistence type="predicted"/>
<keyword evidence="2" id="KW-0732">Signal</keyword>
<feature type="signal peptide" evidence="2">
    <location>
        <begin position="1"/>
        <end position="27"/>
    </location>
</feature>
<evidence type="ECO:0000256" key="1">
    <source>
        <dbReference type="SAM" id="MobiDB-lite"/>
    </source>
</evidence>
<dbReference type="Pfam" id="PF14064">
    <property type="entry name" value="HmuY"/>
    <property type="match status" value="1"/>
</dbReference>
<organism evidence="3 4">
    <name type="scientific">Myxococcus llanfairpwllgwyngyllgogerychwyrndrobwllllantysiliogogogochensis</name>
    <dbReference type="NCBI Taxonomy" id="2590453"/>
    <lineage>
        <taxon>Bacteria</taxon>
        <taxon>Pseudomonadati</taxon>
        <taxon>Myxococcota</taxon>
        <taxon>Myxococcia</taxon>
        <taxon>Myxococcales</taxon>
        <taxon>Cystobacterineae</taxon>
        <taxon>Myxococcaceae</taxon>
        <taxon>Myxococcus</taxon>
    </lineage>
</organism>
<feature type="chain" id="PRO_5021859637" description="Lipoprotein" evidence="2">
    <location>
        <begin position="28"/>
        <end position="240"/>
    </location>
</feature>
<dbReference type="OrthoDB" id="5510929at2"/>
<dbReference type="InterPro" id="IPR025921">
    <property type="entry name" value="HmuY"/>
</dbReference>
<name>A0A540X576_9BACT</name>
<keyword evidence="4" id="KW-1185">Reference proteome</keyword>
<evidence type="ECO:0000313" key="4">
    <source>
        <dbReference type="Proteomes" id="UP000315369"/>
    </source>
</evidence>